<proteinExistence type="predicted"/>
<gene>
    <name evidence="2" type="primary">85</name>
    <name evidence="2" type="ORF">PBI_GRETELLYN_85</name>
</gene>
<organism evidence="2 3">
    <name type="scientific">Gordonia phage GretelLyn</name>
    <dbReference type="NCBI Taxonomy" id="2599844"/>
    <lineage>
        <taxon>Viruses</taxon>
        <taxon>Duplodnaviria</taxon>
        <taxon>Heunggongvirae</taxon>
        <taxon>Uroviricota</taxon>
        <taxon>Caudoviricetes</taxon>
        <taxon>Dovevirinae</taxon>
        <taxon>Lambovirus</taxon>
        <taxon>Lambovirus sadboi</taxon>
    </lineage>
</organism>
<reference evidence="2 3" key="1">
    <citation type="submission" date="2019-07" db="EMBL/GenBank/DDBJ databases">
        <authorList>
            <person name="Lauer M.J."/>
            <person name="Stoner T.H."/>
            <person name="Garlena R.A."/>
            <person name="Russell D.A."/>
            <person name="Pope W.H."/>
            <person name="Jacobs-Sera D."/>
            <person name="Hatfull G.F."/>
        </authorList>
    </citation>
    <scope>NUCLEOTIDE SEQUENCE [LARGE SCALE GENOMIC DNA]</scope>
</reference>
<dbReference type="EMBL" id="MN234162">
    <property type="protein sequence ID" value="QFG08221.1"/>
    <property type="molecule type" value="Genomic_DNA"/>
</dbReference>
<feature type="region of interest" description="Disordered" evidence="1">
    <location>
        <begin position="1"/>
        <end position="22"/>
    </location>
</feature>
<evidence type="ECO:0000256" key="1">
    <source>
        <dbReference type="SAM" id="MobiDB-lite"/>
    </source>
</evidence>
<dbReference type="Proteomes" id="UP000325832">
    <property type="component" value="Genome"/>
</dbReference>
<evidence type="ECO:0000313" key="3">
    <source>
        <dbReference type="Proteomes" id="UP000325832"/>
    </source>
</evidence>
<accession>A0A5J6TBF5</accession>
<protein>
    <submittedName>
        <fullName evidence="2">RuvC-like resolvase</fullName>
    </submittedName>
</protein>
<name>A0A5J6TBF5_9CAUD</name>
<evidence type="ECO:0000313" key="2">
    <source>
        <dbReference type="EMBL" id="QFG08221.1"/>
    </source>
</evidence>
<sequence>MKPSPAPDLSEGRMERAKKPNPKSLPKFVTVIALDPGETTGWALWNLYPEVLVYDNEKISENIQMWTHGQVECVSRFEDDDFEDLGIAFVNESEAIGVAELVGLLRSWDGAAVVIESFILRQQRKDASLLSPVRITAALSQWLWQQRRLYFVQQPSMAKTTVTDARLKTWGFYERSGGMQHARDADRHAITFLRRCKGSNPAACKLRHKAWPHIFDEKGDYRYG</sequence>